<dbReference type="PANTHER" id="PTHR37984:SF15">
    <property type="entry name" value="INTEGRASE CATALYTIC DOMAIN-CONTAINING PROTEIN"/>
    <property type="match status" value="1"/>
</dbReference>
<dbReference type="PANTHER" id="PTHR37984">
    <property type="entry name" value="PROTEIN CBG26694"/>
    <property type="match status" value="1"/>
</dbReference>
<dbReference type="InterPro" id="IPR036397">
    <property type="entry name" value="RNaseH_sf"/>
</dbReference>
<evidence type="ECO:0000259" key="2">
    <source>
        <dbReference type="PROSITE" id="PS50994"/>
    </source>
</evidence>
<dbReference type="Gene3D" id="1.10.340.70">
    <property type="match status" value="1"/>
</dbReference>
<accession>A0ABQ9GTZ1</accession>
<dbReference type="Pfam" id="PF00665">
    <property type="entry name" value="rve"/>
    <property type="match status" value="1"/>
</dbReference>
<dbReference type="EMBL" id="JARBHB010000009">
    <property type="protein sequence ID" value="KAJ8875503.1"/>
    <property type="molecule type" value="Genomic_DNA"/>
</dbReference>
<reference evidence="3 4" key="1">
    <citation type="submission" date="2023-02" db="EMBL/GenBank/DDBJ databases">
        <title>LHISI_Scaffold_Assembly.</title>
        <authorList>
            <person name="Stuart O.P."/>
            <person name="Cleave R."/>
            <person name="Magrath M.J.L."/>
            <person name="Mikheyev A.S."/>
        </authorList>
    </citation>
    <scope>NUCLEOTIDE SEQUENCE [LARGE SCALE GENOMIC DNA]</scope>
    <source>
        <strain evidence="3">Daus_M_001</strain>
        <tissue evidence="3">Leg muscle</tissue>
    </source>
</reference>
<dbReference type="InterPro" id="IPR012337">
    <property type="entry name" value="RNaseH-like_sf"/>
</dbReference>
<gene>
    <name evidence="3" type="ORF">PR048_023398</name>
</gene>
<feature type="domain" description="Integrase catalytic" evidence="2">
    <location>
        <begin position="59"/>
        <end position="196"/>
    </location>
</feature>
<evidence type="ECO:0000313" key="4">
    <source>
        <dbReference type="Proteomes" id="UP001159363"/>
    </source>
</evidence>
<sequence>MKLKVISSYHDLSFSGHQGKSRADDLVRSLFFWENMYTDIRNDCQSCKSCTIRKRGPNNKTTPSQWFPEIIYLASIDGVVSLTITDQGNKYILTFQDTFSKYPEAICLPNQKAETIARVFYLTRHGDIEQLLSDRGSNFTSKLMKEICALLRINKIQTTVYHPACIRKQERGHQTFIIMISHFVDTDQKTWDEWVP</sequence>
<protein>
    <recommendedName>
        <fullName evidence="1">RNA-directed DNA polymerase</fullName>
        <ecNumber evidence="1">2.7.7.49</ecNumber>
    </recommendedName>
</protein>
<dbReference type="Gene3D" id="3.30.420.10">
    <property type="entry name" value="Ribonuclease H-like superfamily/Ribonuclease H"/>
    <property type="match status" value="1"/>
</dbReference>
<dbReference type="Proteomes" id="UP001159363">
    <property type="component" value="Chromosome 8"/>
</dbReference>
<dbReference type="EC" id="2.7.7.49" evidence="1"/>
<evidence type="ECO:0000256" key="1">
    <source>
        <dbReference type="ARBA" id="ARBA00012493"/>
    </source>
</evidence>
<comment type="caution">
    <text evidence="3">The sequence shown here is derived from an EMBL/GenBank/DDBJ whole genome shotgun (WGS) entry which is preliminary data.</text>
</comment>
<name>A0ABQ9GTZ1_9NEOP</name>
<keyword evidence="4" id="KW-1185">Reference proteome</keyword>
<evidence type="ECO:0000313" key="3">
    <source>
        <dbReference type="EMBL" id="KAJ8875503.1"/>
    </source>
</evidence>
<dbReference type="InterPro" id="IPR050951">
    <property type="entry name" value="Retrovirus_Pol_polyprotein"/>
</dbReference>
<dbReference type="InterPro" id="IPR041588">
    <property type="entry name" value="Integrase_H2C2"/>
</dbReference>
<organism evidence="3 4">
    <name type="scientific">Dryococelus australis</name>
    <dbReference type="NCBI Taxonomy" id="614101"/>
    <lineage>
        <taxon>Eukaryota</taxon>
        <taxon>Metazoa</taxon>
        <taxon>Ecdysozoa</taxon>
        <taxon>Arthropoda</taxon>
        <taxon>Hexapoda</taxon>
        <taxon>Insecta</taxon>
        <taxon>Pterygota</taxon>
        <taxon>Neoptera</taxon>
        <taxon>Polyneoptera</taxon>
        <taxon>Phasmatodea</taxon>
        <taxon>Verophasmatodea</taxon>
        <taxon>Anareolatae</taxon>
        <taxon>Phasmatidae</taxon>
        <taxon>Eurycanthinae</taxon>
        <taxon>Dryococelus</taxon>
    </lineage>
</organism>
<dbReference type="Pfam" id="PF17921">
    <property type="entry name" value="Integrase_H2C2"/>
    <property type="match status" value="1"/>
</dbReference>
<dbReference type="InterPro" id="IPR001584">
    <property type="entry name" value="Integrase_cat-core"/>
</dbReference>
<proteinExistence type="predicted"/>
<dbReference type="SUPFAM" id="SSF53098">
    <property type="entry name" value="Ribonuclease H-like"/>
    <property type="match status" value="1"/>
</dbReference>
<dbReference type="PROSITE" id="PS50994">
    <property type="entry name" value="INTEGRASE"/>
    <property type="match status" value="1"/>
</dbReference>